<accession>A0A7J8RS46</accession>
<evidence type="ECO:0000313" key="2">
    <source>
        <dbReference type="Proteomes" id="UP000593561"/>
    </source>
</evidence>
<dbReference type="Proteomes" id="UP000593561">
    <property type="component" value="Unassembled WGS sequence"/>
</dbReference>
<protein>
    <recommendedName>
        <fullName evidence="3">RNase H type-1 domain-containing protein</fullName>
    </recommendedName>
</protein>
<comment type="caution">
    <text evidence="1">The sequence shown here is derived from an EMBL/GenBank/DDBJ whole genome shotgun (WGS) entry which is preliminary data.</text>
</comment>
<dbReference type="EMBL" id="JABFAC010000007">
    <property type="protein sequence ID" value="MBA0616677.1"/>
    <property type="molecule type" value="Genomic_DNA"/>
</dbReference>
<organism evidence="1 2">
    <name type="scientific">Gossypium davidsonii</name>
    <name type="common">Davidson's cotton</name>
    <name type="synonym">Gossypium klotzschianum subsp. davidsonii</name>
    <dbReference type="NCBI Taxonomy" id="34287"/>
    <lineage>
        <taxon>Eukaryota</taxon>
        <taxon>Viridiplantae</taxon>
        <taxon>Streptophyta</taxon>
        <taxon>Embryophyta</taxon>
        <taxon>Tracheophyta</taxon>
        <taxon>Spermatophyta</taxon>
        <taxon>Magnoliopsida</taxon>
        <taxon>eudicotyledons</taxon>
        <taxon>Gunneridae</taxon>
        <taxon>Pentapetalae</taxon>
        <taxon>rosids</taxon>
        <taxon>malvids</taxon>
        <taxon>Malvales</taxon>
        <taxon>Malvaceae</taxon>
        <taxon>Malvoideae</taxon>
        <taxon>Gossypium</taxon>
    </lineage>
</organism>
<reference evidence="1 2" key="1">
    <citation type="journal article" date="2019" name="Genome Biol. Evol.">
        <title>Insights into the evolution of the New World diploid cottons (Gossypium, subgenus Houzingenia) based on genome sequencing.</title>
        <authorList>
            <person name="Grover C.E."/>
            <person name="Arick M.A. 2nd"/>
            <person name="Thrash A."/>
            <person name="Conover J.L."/>
            <person name="Sanders W.S."/>
            <person name="Peterson D.G."/>
            <person name="Frelichowski J.E."/>
            <person name="Scheffler J.A."/>
            <person name="Scheffler B.E."/>
            <person name="Wendel J.F."/>
        </authorList>
    </citation>
    <scope>NUCLEOTIDE SEQUENCE [LARGE SCALE GENOMIC DNA]</scope>
    <source>
        <strain evidence="1">27</strain>
        <tissue evidence="1">Leaf</tissue>
    </source>
</reference>
<evidence type="ECO:0000313" key="1">
    <source>
        <dbReference type="EMBL" id="MBA0616677.1"/>
    </source>
</evidence>
<dbReference type="AlphaFoldDB" id="A0A7J8RS46"/>
<name>A0A7J8RS46_GOSDV</name>
<sequence length="115" mass="13277">WRIWKRRNNLLFNGEFGEVSIEVAGIIAFAKSITLANDKRYQQNDPARIIDVKWVTSCNRNIGIWSPLDVELCAIMDRLDISWKRGIKQLSVKSDCLVAINMLNDQTEEIERNLA</sequence>
<evidence type="ECO:0008006" key="3">
    <source>
        <dbReference type="Google" id="ProtNLM"/>
    </source>
</evidence>
<feature type="non-terminal residue" evidence="1">
    <location>
        <position position="115"/>
    </location>
</feature>
<proteinExistence type="predicted"/>
<keyword evidence="2" id="KW-1185">Reference proteome</keyword>
<gene>
    <name evidence="1" type="ORF">Godav_026176</name>
</gene>